<sequence length="255" mass="28959">MKTTPILGVISIAIIIVILATNLGNSKLEPTKPEFLQVKTSLDRYGSEEVIHVCIKNKSDDEILFGDNFLGLNMFVRKSSGLWERYYPDIDIKLVSLSLKPGEVANLEIRCSGMDPGEYKLTFEGWEKENFNELITAQVNLIITPYPKIKVKSDKTEVRPRESLSLTVINDRLHDITFSDSTLGMKVYIKDDDEWMQIPSPLYSDGIELTLSPGQIYELDIPPLRASGRYRFMFYGVDSEDAVITGEKEITVIRR</sequence>
<evidence type="ECO:0000313" key="2">
    <source>
        <dbReference type="EMBL" id="XCI29161.1"/>
    </source>
</evidence>
<reference evidence="2" key="2">
    <citation type="submission" date="2024-06" db="EMBL/GenBank/DDBJ databases">
        <authorList>
            <person name="Petrova K.O."/>
            <person name="Toshchakov S.V."/>
            <person name="Boltjanskaja Y.V."/>
            <person name="Kevbrin V.V."/>
        </authorList>
    </citation>
    <scope>NUCLEOTIDE SEQUENCE</scope>
    <source>
        <strain evidence="2">Z-710</strain>
    </source>
</reference>
<proteinExistence type="predicted"/>
<keyword evidence="1" id="KW-1133">Transmembrane helix</keyword>
<gene>
    <name evidence="2" type="ORF">PRVXH_000470</name>
</gene>
<evidence type="ECO:0000256" key="1">
    <source>
        <dbReference type="SAM" id="Phobius"/>
    </source>
</evidence>
<dbReference type="AlphaFoldDB" id="A0AAU8HUV1"/>
<dbReference type="EMBL" id="CP159485">
    <property type="protein sequence ID" value="XCI29161.1"/>
    <property type="molecule type" value="Genomic_DNA"/>
</dbReference>
<dbReference type="RefSeq" id="WP_353893709.1">
    <property type="nucleotide sequence ID" value="NZ_CP159485.1"/>
</dbReference>
<feature type="transmembrane region" description="Helical" evidence="1">
    <location>
        <begin position="6"/>
        <end position="24"/>
    </location>
</feature>
<accession>A0AAU8HUV1</accession>
<reference evidence="2" key="1">
    <citation type="journal article" date="2018" name="Antonie Van Leeuwenhoek">
        <title>Proteinivorax hydrogeniformans sp. nov., an anaerobic, haloalkaliphilic bacterium fermenting proteinaceous compounds with high hydrogen production.</title>
        <authorList>
            <person name="Boltyanskaya Y."/>
            <person name="Detkova E."/>
            <person name="Pimenov N."/>
            <person name="Kevbrin V."/>
        </authorList>
    </citation>
    <scope>NUCLEOTIDE SEQUENCE</scope>
    <source>
        <strain evidence="2">Z-710</strain>
    </source>
</reference>
<evidence type="ECO:0008006" key="3">
    <source>
        <dbReference type="Google" id="ProtNLM"/>
    </source>
</evidence>
<organism evidence="2">
    <name type="scientific">Proteinivorax hydrogeniformans</name>
    <dbReference type="NCBI Taxonomy" id="1826727"/>
    <lineage>
        <taxon>Bacteria</taxon>
        <taxon>Bacillati</taxon>
        <taxon>Bacillota</taxon>
        <taxon>Clostridia</taxon>
        <taxon>Eubacteriales</taxon>
        <taxon>Proteinivoracaceae</taxon>
        <taxon>Proteinivorax</taxon>
    </lineage>
</organism>
<name>A0AAU8HUV1_9FIRM</name>
<protein>
    <recommendedName>
        <fullName evidence="3">Intracellular proteinase inhibitor BsuPI domain-containing protein</fullName>
    </recommendedName>
</protein>
<keyword evidence="1" id="KW-0812">Transmembrane</keyword>
<keyword evidence="1" id="KW-0472">Membrane</keyword>